<comment type="caution">
    <text evidence="2">The sequence shown here is derived from an EMBL/GenBank/DDBJ whole genome shotgun (WGS) entry which is preliminary data.</text>
</comment>
<dbReference type="Pfam" id="PF13560">
    <property type="entry name" value="HTH_31"/>
    <property type="match status" value="1"/>
</dbReference>
<dbReference type="CDD" id="cd00093">
    <property type="entry name" value="HTH_XRE"/>
    <property type="match status" value="1"/>
</dbReference>
<dbReference type="Gene3D" id="1.10.260.40">
    <property type="entry name" value="lambda repressor-like DNA-binding domains"/>
    <property type="match status" value="1"/>
</dbReference>
<dbReference type="SUPFAM" id="SSF47413">
    <property type="entry name" value="lambda repressor-like DNA-binding domains"/>
    <property type="match status" value="1"/>
</dbReference>
<dbReference type="EMBL" id="JAGINW010000001">
    <property type="protein sequence ID" value="MBP2321090.1"/>
    <property type="molecule type" value="Genomic_DNA"/>
</dbReference>
<proteinExistence type="predicted"/>
<feature type="domain" description="HTH cro/C1-type" evidence="1">
    <location>
        <begin position="12"/>
        <end position="41"/>
    </location>
</feature>
<sequence>MSVQEWSGREARALRHALRLSLRAFADRLGIAPRTVSKWEKLGKATVPRPDTQAILDTALNQATEEEHIRFKRLIAESVSESLS</sequence>
<dbReference type="InterPro" id="IPR010982">
    <property type="entry name" value="Lambda_DNA-bd_dom_sf"/>
</dbReference>
<dbReference type="RefSeq" id="WP_307854964.1">
    <property type="nucleotide sequence ID" value="NZ_JAGINW010000001.1"/>
</dbReference>
<gene>
    <name evidence="2" type="ORF">JOF56_001475</name>
</gene>
<dbReference type="PROSITE" id="PS50943">
    <property type="entry name" value="HTH_CROC1"/>
    <property type="match status" value="1"/>
</dbReference>
<reference evidence="2 3" key="1">
    <citation type="submission" date="2021-03" db="EMBL/GenBank/DDBJ databases">
        <title>Sequencing the genomes of 1000 actinobacteria strains.</title>
        <authorList>
            <person name="Klenk H.-P."/>
        </authorList>
    </citation>
    <scope>NUCLEOTIDE SEQUENCE [LARGE SCALE GENOMIC DNA]</scope>
    <source>
        <strain evidence="2 3">DSM 46670</strain>
    </source>
</reference>
<keyword evidence="3" id="KW-1185">Reference proteome</keyword>
<dbReference type="Proteomes" id="UP001519332">
    <property type="component" value="Unassembled WGS sequence"/>
</dbReference>
<name>A0ABS4T9J1_9PSEU</name>
<accession>A0ABS4T9J1</accession>
<protein>
    <submittedName>
        <fullName evidence="2">Transcriptional regulator with XRE-family HTH domain</fullName>
    </submittedName>
</protein>
<evidence type="ECO:0000259" key="1">
    <source>
        <dbReference type="PROSITE" id="PS50943"/>
    </source>
</evidence>
<evidence type="ECO:0000313" key="2">
    <source>
        <dbReference type="EMBL" id="MBP2321090.1"/>
    </source>
</evidence>
<dbReference type="InterPro" id="IPR001387">
    <property type="entry name" value="Cro/C1-type_HTH"/>
</dbReference>
<organism evidence="2 3">
    <name type="scientific">Kibdelosporangium banguiense</name>
    <dbReference type="NCBI Taxonomy" id="1365924"/>
    <lineage>
        <taxon>Bacteria</taxon>
        <taxon>Bacillati</taxon>
        <taxon>Actinomycetota</taxon>
        <taxon>Actinomycetes</taxon>
        <taxon>Pseudonocardiales</taxon>
        <taxon>Pseudonocardiaceae</taxon>
        <taxon>Kibdelosporangium</taxon>
    </lineage>
</organism>
<evidence type="ECO:0000313" key="3">
    <source>
        <dbReference type="Proteomes" id="UP001519332"/>
    </source>
</evidence>